<dbReference type="PANTHER" id="PTHR35149:SF2">
    <property type="entry name" value="DUF262 DOMAIN-CONTAINING PROTEIN"/>
    <property type="match status" value="1"/>
</dbReference>
<dbReference type="InterPro" id="IPR004919">
    <property type="entry name" value="GmrSD_N"/>
</dbReference>
<dbReference type="GO" id="GO:0004519">
    <property type="term" value="F:endonuclease activity"/>
    <property type="evidence" value="ECO:0007669"/>
    <property type="project" value="UniProtKB-KW"/>
</dbReference>
<gene>
    <name evidence="3" type="ORF">NEA10_06470</name>
</gene>
<dbReference type="Pfam" id="PF03235">
    <property type="entry name" value="GmrSD_N"/>
    <property type="match status" value="1"/>
</dbReference>
<reference evidence="3" key="1">
    <citation type="submission" date="2022-06" db="EMBL/GenBank/DDBJ databases">
        <title>Genome sequence of Phormidium yuhuli AB48 isolated from an industrial photobioreactor environment.</title>
        <authorList>
            <person name="Qiu Y."/>
            <person name="Noonan A.J.C."/>
            <person name="Dofher K."/>
            <person name="Koch M."/>
            <person name="Kieft B."/>
            <person name="Lin X."/>
            <person name="Ziels R.M."/>
            <person name="Hallam S.J."/>
        </authorList>
    </citation>
    <scope>NUCLEOTIDE SEQUENCE</scope>
    <source>
        <strain evidence="3">AB48</strain>
    </source>
</reference>
<evidence type="ECO:0000313" key="3">
    <source>
        <dbReference type="EMBL" id="USR92363.1"/>
    </source>
</evidence>
<dbReference type="PANTHER" id="PTHR35149">
    <property type="entry name" value="SLL5132 PROTEIN"/>
    <property type="match status" value="1"/>
</dbReference>
<accession>A0ABY5AU45</accession>
<keyword evidence="3" id="KW-0378">Hydrolase</keyword>
<keyword evidence="3" id="KW-0540">Nuclease</keyword>
<feature type="domain" description="GmrSD restriction endonucleases N-terminal" evidence="1">
    <location>
        <begin position="15"/>
        <end position="244"/>
    </location>
</feature>
<dbReference type="InterPro" id="IPR011089">
    <property type="entry name" value="GmrSD_C"/>
</dbReference>
<evidence type="ECO:0000313" key="4">
    <source>
        <dbReference type="Proteomes" id="UP001056708"/>
    </source>
</evidence>
<proteinExistence type="predicted"/>
<dbReference type="EMBL" id="CP098611">
    <property type="protein sequence ID" value="USR92363.1"/>
    <property type="molecule type" value="Genomic_DNA"/>
</dbReference>
<feature type="domain" description="GmrSD restriction endonucleases C-terminal" evidence="2">
    <location>
        <begin position="425"/>
        <end position="554"/>
    </location>
</feature>
<evidence type="ECO:0000259" key="2">
    <source>
        <dbReference type="Pfam" id="PF07510"/>
    </source>
</evidence>
<keyword evidence="4" id="KW-1185">Reference proteome</keyword>
<protein>
    <submittedName>
        <fullName evidence="3">DUF262 domain-containing HNH endonuclease family protein</fullName>
    </submittedName>
</protein>
<name>A0ABY5AU45_9CYAN</name>
<dbReference type="RefSeq" id="WP_252664520.1">
    <property type="nucleotide sequence ID" value="NZ_CP098611.1"/>
</dbReference>
<dbReference type="Pfam" id="PF07510">
    <property type="entry name" value="GmrSD_C"/>
    <property type="match status" value="1"/>
</dbReference>
<organism evidence="3 4">
    <name type="scientific">Phormidium yuhuli AB48</name>
    <dbReference type="NCBI Taxonomy" id="2940671"/>
    <lineage>
        <taxon>Bacteria</taxon>
        <taxon>Bacillati</taxon>
        <taxon>Cyanobacteriota</taxon>
        <taxon>Cyanophyceae</taxon>
        <taxon>Oscillatoriophycideae</taxon>
        <taxon>Oscillatoriales</taxon>
        <taxon>Oscillatoriaceae</taxon>
        <taxon>Phormidium</taxon>
        <taxon>Phormidium yuhuli</taxon>
    </lineage>
</organism>
<sequence length="565" mass="65959">MSSSQLLDTRTTHFGDLIRNGKIYRVPTFQRDYSWTIENWEDLWQDIESIYHDSQSSHYMGAIVLQNSPDSNQEFTIIDGQQRLATLSILAIAILDKLQDLINQGQAVEENRERQDILRRTYLSDKDPRSLRYSSKLLLNANDNDFYQSNLINLRKPRNQRRLTTSNKLLWQAFEHFSKCLNGLTSVVRNGEELTMFLTDVVAQRLVFIQINVQDALNAYTVFETLNARGIELSTTDLLKNYLFSLFQGPDDLREAQRQWKRLIDTVTMRKFPEFLRDYLSLSQTGVRKDRLFKTIRRAVTNAEQAFHLLDDLEQYSDLFAALGDSHDELWRETPNGQPYIRELQLFRVKQAYPTLFAAYVKLAPSDFVRVLKLIGVLSFRYLVVSQLNPNALQRIYNEVAIAIMNHEITTPREVFKACRSLYVPDDKFKQDFAILTISTKRQKKLAQYILAKLEEQECGHPIERDSFSIEHILPESASESWRRAFTETQLDDMTDRLGNLTLLEPSLNRELGNQPYDVKRQTYPQSRYRLTQSILAQDWTADSLADRQAHLARQAVEIWQADFR</sequence>
<dbReference type="Proteomes" id="UP001056708">
    <property type="component" value="Chromosome"/>
</dbReference>
<evidence type="ECO:0000259" key="1">
    <source>
        <dbReference type="Pfam" id="PF03235"/>
    </source>
</evidence>
<keyword evidence="3" id="KW-0255">Endonuclease</keyword>